<evidence type="ECO:0000259" key="1">
    <source>
        <dbReference type="Pfam" id="PF01636"/>
    </source>
</evidence>
<dbReference type="Gene3D" id="3.90.1200.10">
    <property type="match status" value="1"/>
</dbReference>
<accession>A0A512T080</accession>
<sequence length="308" mass="31388">MVSSPGLLGSAVRHGLVPVADVRAGRVHVRPVSRSNPVHVIERAGVAVGYVKQPGTAASLDGDDTVGVEASILRAIAPLRLAPTPILQGGPGSVWMTALPGVELGGVGGDAVLRPVATDLGRALARLHRHPVVGSGLPRASTPWPLLDDLPPSMAGGRLRDDTRAVLARLDDAAVRRAIDTAGAQWRPTHLVHGDIAAGNVIVETTASGGVRVGLIDFELGGVGAPEHDLASAAAMLTDLSRPGLDLAALCLDAYWAACGPATLTGPWRCVRALMTAWQGALNHGEAGAADVARLLARATAAAEGDPA</sequence>
<dbReference type="InterPro" id="IPR011009">
    <property type="entry name" value="Kinase-like_dom_sf"/>
</dbReference>
<dbReference type="EMBL" id="BKBA01000008">
    <property type="protein sequence ID" value="GEQ13593.1"/>
    <property type="molecule type" value="Genomic_DNA"/>
</dbReference>
<evidence type="ECO:0000313" key="3">
    <source>
        <dbReference type="Proteomes" id="UP000321793"/>
    </source>
</evidence>
<reference evidence="2 3" key="1">
    <citation type="submission" date="2019-07" db="EMBL/GenBank/DDBJ databases">
        <title>Whole genome shotgun sequence of Knoellia locipacati NBRC 109775.</title>
        <authorList>
            <person name="Hosoyama A."/>
            <person name="Uohara A."/>
            <person name="Ohji S."/>
            <person name="Ichikawa N."/>
        </authorList>
    </citation>
    <scope>NUCLEOTIDE SEQUENCE [LARGE SCALE GENOMIC DNA]</scope>
    <source>
        <strain evidence="2 3">NBRC 109775</strain>
    </source>
</reference>
<dbReference type="Pfam" id="PF01636">
    <property type="entry name" value="APH"/>
    <property type="match status" value="1"/>
</dbReference>
<proteinExistence type="predicted"/>
<dbReference type="RefSeq" id="WP_186827970.1">
    <property type="nucleotide sequence ID" value="NZ_BAABDN010000001.1"/>
</dbReference>
<feature type="domain" description="Aminoglycoside phosphotransferase" evidence="1">
    <location>
        <begin position="69"/>
        <end position="247"/>
    </location>
</feature>
<comment type="caution">
    <text evidence="2">The sequence shown here is derived from an EMBL/GenBank/DDBJ whole genome shotgun (WGS) entry which is preliminary data.</text>
</comment>
<dbReference type="Proteomes" id="UP000321793">
    <property type="component" value="Unassembled WGS sequence"/>
</dbReference>
<dbReference type="AlphaFoldDB" id="A0A512T080"/>
<organism evidence="2 3">
    <name type="scientific">Knoellia locipacati</name>
    <dbReference type="NCBI Taxonomy" id="882824"/>
    <lineage>
        <taxon>Bacteria</taxon>
        <taxon>Bacillati</taxon>
        <taxon>Actinomycetota</taxon>
        <taxon>Actinomycetes</taxon>
        <taxon>Micrococcales</taxon>
        <taxon>Intrasporangiaceae</taxon>
        <taxon>Knoellia</taxon>
    </lineage>
</organism>
<gene>
    <name evidence="2" type="ORF">KLO01_16400</name>
</gene>
<name>A0A512T080_9MICO</name>
<protein>
    <recommendedName>
        <fullName evidence="1">Aminoglycoside phosphotransferase domain-containing protein</fullName>
    </recommendedName>
</protein>
<evidence type="ECO:0000313" key="2">
    <source>
        <dbReference type="EMBL" id="GEQ13593.1"/>
    </source>
</evidence>
<dbReference type="SUPFAM" id="SSF56112">
    <property type="entry name" value="Protein kinase-like (PK-like)"/>
    <property type="match status" value="1"/>
</dbReference>
<keyword evidence="3" id="KW-1185">Reference proteome</keyword>
<dbReference type="InterPro" id="IPR002575">
    <property type="entry name" value="Aminoglycoside_PTrfase"/>
</dbReference>